<dbReference type="AlphaFoldDB" id="A0A1M5BKR0"/>
<dbReference type="Proteomes" id="UP000184236">
    <property type="component" value="Unassembled WGS sequence"/>
</dbReference>
<proteinExistence type="predicted"/>
<evidence type="ECO:0000313" key="2">
    <source>
        <dbReference type="Proteomes" id="UP000184236"/>
    </source>
</evidence>
<protein>
    <submittedName>
        <fullName evidence="1">Uncharacterized protein</fullName>
    </submittedName>
</protein>
<evidence type="ECO:0000313" key="1">
    <source>
        <dbReference type="EMBL" id="SHF42975.1"/>
    </source>
</evidence>
<sequence>MISSSEKCGSKVFYKKFTGFYNSIFRFILNFRSWACPSLPHSLRPGSLRSLLSFLQAKKDIRYHRSRGKPSFQHLSEDNKLFHTVSILENLFSCRLFQSVDSTTENIPDFPVRIFLLRIPKTREKNRF</sequence>
<gene>
    <name evidence="1" type="ORF">SAMN05444408_1203</name>
</gene>
<reference evidence="2" key="1">
    <citation type="submission" date="2016-11" db="EMBL/GenBank/DDBJ databases">
        <authorList>
            <person name="Varghese N."/>
            <person name="Submissions S."/>
        </authorList>
    </citation>
    <scope>NUCLEOTIDE SEQUENCE [LARGE SCALE GENOMIC DNA]</scope>
    <source>
        <strain evidence="2">DSM 26898</strain>
    </source>
</reference>
<accession>A0A1M5BKR0</accession>
<organism evidence="1 2">
    <name type="scientific">Chryseobacterium takakiae</name>
    <dbReference type="NCBI Taxonomy" id="1302685"/>
    <lineage>
        <taxon>Bacteria</taxon>
        <taxon>Pseudomonadati</taxon>
        <taxon>Bacteroidota</taxon>
        <taxon>Flavobacteriia</taxon>
        <taxon>Flavobacteriales</taxon>
        <taxon>Weeksellaceae</taxon>
        <taxon>Chryseobacterium group</taxon>
        <taxon>Chryseobacterium</taxon>
    </lineage>
</organism>
<keyword evidence="2" id="KW-1185">Reference proteome</keyword>
<name>A0A1M5BKR0_9FLAO</name>
<dbReference type="EMBL" id="FQVO01000020">
    <property type="protein sequence ID" value="SHF42975.1"/>
    <property type="molecule type" value="Genomic_DNA"/>
</dbReference>
<dbReference type="STRING" id="1302685.SAMN05444408_1203"/>